<dbReference type="EMBL" id="CAJVPZ010025741">
    <property type="protein sequence ID" value="CAG8723443.1"/>
    <property type="molecule type" value="Genomic_DNA"/>
</dbReference>
<feature type="non-terminal residue" evidence="1">
    <location>
        <position position="55"/>
    </location>
</feature>
<evidence type="ECO:0000313" key="1">
    <source>
        <dbReference type="EMBL" id="CAG8723443.1"/>
    </source>
</evidence>
<name>A0A9N9I7I9_9GLOM</name>
<dbReference type="InterPro" id="IPR011990">
    <property type="entry name" value="TPR-like_helical_dom_sf"/>
</dbReference>
<protein>
    <submittedName>
        <fullName evidence="1">6870_t:CDS:1</fullName>
    </submittedName>
</protein>
<reference evidence="1" key="1">
    <citation type="submission" date="2021-06" db="EMBL/GenBank/DDBJ databases">
        <authorList>
            <person name="Kallberg Y."/>
            <person name="Tangrot J."/>
            <person name="Rosling A."/>
        </authorList>
    </citation>
    <scope>NUCLEOTIDE SEQUENCE</scope>
    <source>
        <strain evidence="1">IN212</strain>
    </source>
</reference>
<dbReference type="AlphaFoldDB" id="A0A9N9I7I9"/>
<evidence type="ECO:0000313" key="2">
    <source>
        <dbReference type="Proteomes" id="UP000789396"/>
    </source>
</evidence>
<dbReference type="SUPFAM" id="SSF48452">
    <property type="entry name" value="TPR-like"/>
    <property type="match status" value="1"/>
</dbReference>
<sequence>MCDNAKDLTNFLKIKQDTAYAFKCQGKVNFIMGRYDEALIDLTKLPDIEPNSKFA</sequence>
<comment type="caution">
    <text evidence="1">The sequence shown here is derived from an EMBL/GenBank/DDBJ whole genome shotgun (WGS) entry which is preliminary data.</text>
</comment>
<dbReference type="Proteomes" id="UP000789396">
    <property type="component" value="Unassembled WGS sequence"/>
</dbReference>
<accession>A0A9N9I7I9</accession>
<dbReference type="OrthoDB" id="25503at2759"/>
<proteinExistence type="predicted"/>
<organism evidence="1 2">
    <name type="scientific">Racocetra fulgida</name>
    <dbReference type="NCBI Taxonomy" id="60492"/>
    <lineage>
        <taxon>Eukaryota</taxon>
        <taxon>Fungi</taxon>
        <taxon>Fungi incertae sedis</taxon>
        <taxon>Mucoromycota</taxon>
        <taxon>Glomeromycotina</taxon>
        <taxon>Glomeromycetes</taxon>
        <taxon>Diversisporales</taxon>
        <taxon>Gigasporaceae</taxon>
        <taxon>Racocetra</taxon>
    </lineage>
</organism>
<keyword evidence="2" id="KW-1185">Reference proteome</keyword>
<gene>
    <name evidence="1" type="ORF">RFULGI_LOCUS11619</name>
</gene>
<dbReference type="Gene3D" id="1.25.40.10">
    <property type="entry name" value="Tetratricopeptide repeat domain"/>
    <property type="match status" value="1"/>
</dbReference>